<dbReference type="GO" id="GO:0005829">
    <property type="term" value="C:cytosol"/>
    <property type="evidence" value="ECO:0007669"/>
    <property type="project" value="TreeGrafter"/>
</dbReference>
<dbReference type="OrthoDB" id="9784166at2"/>
<dbReference type="PANTHER" id="PTHR11735:SF11">
    <property type="entry name" value="TRNA THREONYLCARBAMOYLADENOSINE BIOSYNTHESIS PROTEIN TSAB"/>
    <property type="match status" value="1"/>
</dbReference>
<dbReference type="InterPro" id="IPR000905">
    <property type="entry name" value="Gcp-like_dom"/>
</dbReference>
<keyword evidence="2" id="KW-0808">Transferase</keyword>
<evidence type="ECO:0000313" key="3">
    <source>
        <dbReference type="Proteomes" id="UP000287239"/>
    </source>
</evidence>
<dbReference type="CDD" id="cd24032">
    <property type="entry name" value="ASKHA_NBD_TsaB"/>
    <property type="match status" value="1"/>
</dbReference>
<protein>
    <submittedName>
        <fullName evidence="2">tRNA (Adenosine(37)-N6)-threonylcarbamoyltransferase complex dimerization subunit type 1 TsaB</fullName>
    </submittedName>
</protein>
<dbReference type="AlphaFoldDB" id="A0A429ZER2"/>
<evidence type="ECO:0000313" key="2">
    <source>
        <dbReference type="EMBL" id="RST92180.1"/>
    </source>
</evidence>
<name>A0A429ZER2_9ENTE</name>
<dbReference type="GO" id="GO:0016740">
    <property type="term" value="F:transferase activity"/>
    <property type="evidence" value="ECO:0007669"/>
    <property type="project" value="UniProtKB-KW"/>
</dbReference>
<proteinExistence type="predicted"/>
<gene>
    <name evidence="2" type="ORF">CBF35_13455</name>
</gene>
<dbReference type="RefSeq" id="WP_126782007.1">
    <property type="nucleotide sequence ID" value="NZ_CAUQJP010000047.1"/>
</dbReference>
<dbReference type="Proteomes" id="UP000287239">
    <property type="component" value="Unassembled WGS sequence"/>
</dbReference>
<dbReference type="Gene3D" id="3.30.420.40">
    <property type="match status" value="2"/>
</dbReference>
<dbReference type="GO" id="GO:0002949">
    <property type="term" value="P:tRNA threonylcarbamoyladenosine modification"/>
    <property type="evidence" value="ECO:0007669"/>
    <property type="project" value="InterPro"/>
</dbReference>
<dbReference type="EMBL" id="NGJU01000024">
    <property type="protein sequence ID" value="RST92180.1"/>
    <property type="molecule type" value="Genomic_DNA"/>
</dbReference>
<keyword evidence="3" id="KW-1185">Reference proteome</keyword>
<dbReference type="GeneID" id="98569351"/>
<comment type="caution">
    <text evidence="2">The sequence shown here is derived from an EMBL/GenBank/DDBJ whole genome shotgun (WGS) entry which is preliminary data.</text>
</comment>
<evidence type="ECO:0000259" key="1">
    <source>
        <dbReference type="Pfam" id="PF00814"/>
    </source>
</evidence>
<feature type="domain" description="Gcp-like" evidence="1">
    <location>
        <begin position="30"/>
        <end position="225"/>
    </location>
</feature>
<dbReference type="Pfam" id="PF00814">
    <property type="entry name" value="TsaD"/>
    <property type="match status" value="1"/>
</dbReference>
<organism evidence="2 3">
    <name type="scientific">Vagococcus salmoninarum</name>
    <dbReference type="NCBI Taxonomy" id="2739"/>
    <lineage>
        <taxon>Bacteria</taxon>
        <taxon>Bacillati</taxon>
        <taxon>Bacillota</taxon>
        <taxon>Bacilli</taxon>
        <taxon>Lactobacillales</taxon>
        <taxon>Enterococcaceae</taxon>
        <taxon>Vagococcus</taxon>
    </lineage>
</organism>
<dbReference type="SUPFAM" id="SSF53067">
    <property type="entry name" value="Actin-like ATPase domain"/>
    <property type="match status" value="2"/>
</dbReference>
<dbReference type="InterPro" id="IPR043129">
    <property type="entry name" value="ATPase_NBD"/>
</dbReference>
<accession>A0A429ZER2</accession>
<dbReference type="NCBIfam" id="TIGR03725">
    <property type="entry name" value="T6A_YeaZ"/>
    <property type="match status" value="1"/>
</dbReference>
<dbReference type="InterPro" id="IPR022496">
    <property type="entry name" value="T6A_TsaB"/>
</dbReference>
<reference evidence="2 3" key="1">
    <citation type="submission" date="2017-05" db="EMBL/GenBank/DDBJ databases">
        <title>Vagococcus spp. assemblies.</title>
        <authorList>
            <person name="Gulvik C.A."/>
        </authorList>
    </citation>
    <scope>NUCLEOTIDE SEQUENCE [LARGE SCALE GENOMIC DNA]</scope>
    <source>
        <strain evidence="2 3">NCFB 2777</strain>
    </source>
</reference>
<dbReference type="PANTHER" id="PTHR11735">
    <property type="entry name" value="TRNA N6-ADENOSINE THREONYLCARBAMOYLTRANSFERASE"/>
    <property type="match status" value="1"/>
</dbReference>
<sequence length="242" mass="26836">MKILAIDTSNQTLSVAICNDQQLIGQYTGTTNKNHSLALMPAIDFIMKENQISPQGIERIVVAQGPGSYTGLRIGVTTAKTLAWTLGVELVGISSLASLAANSLDYQGLIVPLFDARRNNVYTGIYQWQGSQLVTIVPDKHISFEQWLLELENYDQEMRFVGSDLSKFSQLIEESLVKTTIDLTAAYHEVNSLSLAKLGLTGEVVPSVEDFVPAYLKLVEAEENWLANNNNHEQRESYVEKI</sequence>